<dbReference type="GO" id="GO:0080120">
    <property type="term" value="P:CAAX-box protein maturation"/>
    <property type="evidence" value="ECO:0007669"/>
    <property type="project" value="UniProtKB-ARBA"/>
</dbReference>
<dbReference type="InParanoid" id="A0A0G4FW66"/>
<proteinExistence type="predicted"/>
<evidence type="ECO:0000313" key="3">
    <source>
        <dbReference type="EMBL" id="CEM19435.1"/>
    </source>
</evidence>
<feature type="domain" description="CAAX prenyl protease 2/Lysostaphin resistance protein A-like" evidence="2">
    <location>
        <begin position="65"/>
        <end position="181"/>
    </location>
</feature>
<feature type="transmembrane region" description="Helical" evidence="1">
    <location>
        <begin position="177"/>
        <end position="195"/>
    </location>
</feature>
<name>A0A0G4FW66_VITBC</name>
<dbReference type="VEuPathDB" id="CryptoDB:Vbra_9480"/>
<feature type="transmembrane region" description="Helical" evidence="1">
    <location>
        <begin position="63"/>
        <end position="87"/>
    </location>
</feature>
<keyword evidence="4" id="KW-1185">Reference proteome</keyword>
<organism evidence="3 4">
    <name type="scientific">Vitrella brassicaformis (strain CCMP3155)</name>
    <dbReference type="NCBI Taxonomy" id="1169540"/>
    <lineage>
        <taxon>Eukaryota</taxon>
        <taxon>Sar</taxon>
        <taxon>Alveolata</taxon>
        <taxon>Colpodellida</taxon>
        <taxon>Vitrellaceae</taxon>
        <taxon>Vitrella</taxon>
    </lineage>
</organism>
<evidence type="ECO:0000313" key="4">
    <source>
        <dbReference type="Proteomes" id="UP000041254"/>
    </source>
</evidence>
<keyword evidence="1" id="KW-1133">Transmembrane helix</keyword>
<keyword evidence="1" id="KW-0472">Membrane</keyword>
<keyword evidence="1" id="KW-0812">Transmembrane</keyword>
<protein>
    <recommendedName>
        <fullName evidence="2">CAAX prenyl protease 2/Lysostaphin resistance protein A-like domain-containing protein</fullName>
    </recommendedName>
</protein>
<accession>A0A0G4FW66</accession>
<dbReference type="Proteomes" id="UP000041254">
    <property type="component" value="Unassembled WGS sequence"/>
</dbReference>
<feature type="transmembrane region" description="Helical" evidence="1">
    <location>
        <begin position="144"/>
        <end position="165"/>
    </location>
</feature>
<dbReference type="InterPro" id="IPR003675">
    <property type="entry name" value="Rce1/LyrA-like_dom"/>
</dbReference>
<feature type="transmembrane region" description="Helical" evidence="1">
    <location>
        <begin position="27"/>
        <end position="51"/>
    </location>
</feature>
<gene>
    <name evidence="3" type="ORF">Vbra_9480</name>
</gene>
<evidence type="ECO:0000259" key="2">
    <source>
        <dbReference type="Pfam" id="PF02517"/>
    </source>
</evidence>
<sequence length="199" mass="21772">MTFVRWLHQLWSSKLRPAFSLPRPCDWGALAIAVGAYAAIAVPIGFSTGILKRKVADLPAWRIAAGSAAALVVPCFVEELVFRVLLLPTPAYLQQVAERLSQNSSGARGYLVLIGGAAIIVNTAIFVAMHPLNAVLLRPEARRVFLNVWFLVLCGVLGVTAGTLYLLSGRVWGPTLLHWFVVFPWLFFLGGYAKLRGEE</sequence>
<dbReference type="Pfam" id="PF02517">
    <property type="entry name" value="Rce1-like"/>
    <property type="match status" value="1"/>
</dbReference>
<dbReference type="EMBL" id="CDMY01000512">
    <property type="protein sequence ID" value="CEM19435.1"/>
    <property type="molecule type" value="Genomic_DNA"/>
</dbReference>
<feature type="transmembrane region" description="Helical" evidence="1">
    <location>
        <begin position="107"/>
        <end position="132"/>
    </location>
</feature>
<evidence type="ECO:0000256" key="1">
    <source>
        <dbReference type="SAM" id="Phobius"/>
    </source>
</evidence>
<dbReference type="AlphaFoldDB" id="A0A0G4FW66"/>
<reference evidence="3 4" key="1">
    <citation type="submission" date="2014-11" db="EMBL/GenBank/DDBJ databases">
        <authorList>
            <person name="Zhu J."/>
            <person name="Qi W."/>
            <person name="Song R."/>
        </authorList>
    </citation>
    <scope>NUCLEOTIDE SEQUENCE [LARGE SCALE GENOMIC DNA]</scope>
</reference>
<dbReference type="GO" id="GO:0004175">
    <property type="term" value="F:endopeptidase activity"/>
    <property type="evidence" value="ECO:0007669"/>
    <property type="project" value="UniProtKB-ARBA"/>
</dbReference>